<reference evidence="3 4" key="1">
    <citation type="journal article" date="2020" name="IScience">
        <title>Genome Sequencing of the Endangered Kingdonia uniflora (Circaeasteraceae, Ranunculales) Reveals Potential Mechanisms of Evolutionary Specialization.</title>
        <authorList>
            <person name="Sun Y."/>
            <person name="Deng T."/>
            <person name="Zhang A."/>
            <person name="Moore M.J."/>
            <person name="Landis J.B."/>
            <person name="Lin N."/>
            <person name="Zhang H."/>
            <person name="Zhang X."/>
            <person name="Huang J."/>
            <person name="Zhang X."/>
            <person name="Sun H."/>
            <person name="Wang H."/>
        </authorList>
    </citation>
    <scope>NUCLEOTIDE SEQUENCE [LARGE SCALE GENOMIC DNA]</scope>
    <source>
        <strain evidence="3">TB1705</strain>
        <tissue evidence="3">Leaf</tissue>
    </source>
</reference>
<evidence type="ECO:0000256" key="1">
    <source>
        <dbReference type="SAM" id="MobiDB-lite"/>
    </source>
</evidence>
<keyword evidence="4" id="KW-1185">Reference proteome</keyword>
<gene>
    <name evidence="3" type="ORF">GIB67_037776</name>
</gene>
<feature type="signal peptide" evidence="2">
    <location>
        <begin position="1"/>
        <end position="23"/>
    </location>
</feature>
<feature type="region of interest" description="Disordered" evidence="1">
    <location>
        <begin position="49"/>
        <end position="82"/>
    </location>
</feature>
<protein>
    <submittedName>
        <fullName evidence="3">Uncharacterized protein</fullName>
    </submittedName>
</protein>
<dbReference type="AlphaFoldDB" id="A0A7J7LUZ2"/>
<evidence type="ECO:0000256" key="2">
    <source>
        <dbReference type="SAM" id="SignalP"/>
    </source>
</evidence>
<sequence>MKKAIFLISFFIFLGAFGTIAKARTLTGFDISCENGRIIVRNYEGVAYPSPPPPPTGSTPQPNLSNPPVKPNSPSDPYSSFI</sequence>
<evidence type="ECO:0000313" key="4">
    <source>
        <dbReference type="Proteomes" id="UP000541444"/>
    </source>
</evidence>
<comment type="caution">
    <text evidence="3">The sequence shown here is derived from an EMBL/GenBank/DDBJ whole genome shotgun (WGS) entry which is preliminary data.</text>
</comment>
<evidence type="ECO:0000313" key="3">
    <source>
        <dbReference type="EMBL" id="KAF6146476.1"/>
    </source>
</evidence>
<feature type="chain" id="PRO_5029607182" evidence="2">
    <location>
        <begin position="24"/>
        <end position="82"/>
    </location>
</feature>
<feature type="compositionally biased region" description="Polar residues" evidence="1">
    <location>
        <begin position="72"/>
        <end position="82"/>
    </location>
</feature>
<dbReference type="EMBL" id="JACGCM010001976">
    <property type="protein sequence ID" value="KAF6146476.1"/>
    <property type="molecule type" value="Genomic_DNA"/>
</dbReference>
<keyword evidence="2" id="KW-0732">Signal</keyword>
<dbReference type="Proteomes" id="UP000541444">
    <property type="component" value="Unassembled WGS sequence"/>
</dbReference>
<accession>A0A7J7LUZ2</accession>
<name>A0A7J7LUZ2_9MAGN</name>
<organism evidence="3 4">
    <name type="scientific">Kingdonia uniflora</name>
    <dbReference type="NCBI Taxonomy" id="39325"/>
    <lineage>
        <taxon>Eukaryota</taxon>
        <taxon>Viridiplantae</taxon>
        <taxon>Streptophyta</taxon>
        <taxon>Embryophyta</taxon>
        <taxon>Tracheophyta</taxon>
        <taxon>Spermatophyta</taxon>
        <taxon>Magnoliopsida</taxon>
        <taxon>Ranunculales</taxon>
        <taxon>Circaeasteraceae</taxon>
        <taxon>Kingdonia</taxon>
    </lineage>
</organism>
<proteinExistence type="predicted"/>